<accession>A0A395NTR5</accession>
<organism evidence="2 3">
    <name type="scientific">Trichoderma arundinaceum</name>
    <dbReference type="NCBI Taxonomy" id="490622"/>
    <lineage>
        <taxon>Eukaryota</taxon>
        <taxon>Fungi</taxon>
        <taxon>Dikarya</taxon>
        <taxon>Ascomycota</taxon>
        <taxon>Pezizomycotina</taxon>
        <taxon>Sordariomycetes</taxon>
        <taxon>Hypocreomycetidae</taxon>
        <taxon>Hypocreales</taxon>
        <taxon>Hypocreaceae</taxon>
        <taxon>Trichoderma</taxon>
    </lineage>
</organism>
<sequence length="299" mass="33275">MSTDWLRLPHPLTRPPYVNPWGREFPSIPKRAHDDMESGDAAEPAEPASKRPALSTRLNGVNSQDDVMMGDTQNVCSPLPNRSGQLNPSLPCGTHHDCGSDFMGEGDDDSHMSISWLARSTVHEYITPCLGKAQAGVSYWYRMPSTSPQGATLPKQSGGKPMQDMSLLPSQTFFHINEMITAKRSKFRFKHDTMLELFARVVRTGCGSDSPGDFQCFQFEDLFGGQPYLSGFMSFNRAETPLRCESHPFLIAAATEDKCYCLGKLVEDVHAPLGWSILIRDIQPVTWEVIRSVHAHMGK</sequence>
<evidence type="ECO:0000313" key="2">
    <source>
        <dbReference type="EMBL" id="RFU79472.1"/>
    </source>
</evidence>
<feature type="region of interest" description="Disordered" evidence="1">
    <location>
        <begin position="1"/>
        <end position="56"/>
    </location>
</feature>
<protein>
    <submittedName>
        <fullName evidence="2">Uncharacterized protein</fullName>
    </submittedName>
</protein>
<keyword evidence="3" id="KW-1185">Reference proteome</keyword>
<dbReference type="EMBL" id="PXOA01000155">
    <property type="protein sequence ID" value="RFU79472.1"/>
    <property type="molecule type" value="Genomic_DNA"/>
</dbReference>
<evidence type="ECO:0000313" key="3">
    <source>
        <dbReference type="Proteomes" id="UP000266272"/>
    </source>
</evidence>
<proteinExistence type="predicted"/>
<dbReference type="AlphaFoldDB" id="A0A395NTR5"/>
<reference evidence="2 3" key="1">
    <citation type="journal article" date="2018" name="PLoS Pathog.">
        <title>Evolution of structural diversity of trichothecenes, a family of toxins produced by plant pathogenic and entomopathogenic fungi.</title>
        <authorList>
            <person name="Proctor R.H."/>
            <person name="McCormick S.P."/>
            <person name="Kim H.S."/>
            <person name="Cardoza R.E."/>
            <person name="Stanley A.M."/>
            <person name="Lindo L."/>
            <person name="Kelly A."/>
            <person name="Brown D.W."/>
            <person name="Lee T."/>
            <person name="Vaughan M.M."/>
            <person name="Alexander N.J."/>
            <person name="Busman M."/>
            <person name="Gutierrez S."/>
        </authorList>
    </citation>
    <scope>NUCLEOTIDE SEQUENCE [LARGE SCALE GENOMIC DNA]</scope>
    <source>
        <strain evidence="2 3">IBT 40837</strain>
    </source>
</reference>
<evidence type="ECO:0000256" key="1">
    <source>
        <dbReference type="SAM" id="MobiDB-lite"/>
    </source>
</evidence>
<comment type="caution">
    <text evidence="2">The sequence shown here is derived from an EMBL/GenBank/DDBJ whole genome shotgun (WGS) entry which is preliminary data.</text>
</comment>
<name>A0A395NTR5_TRIAR</name>
<dbReference type="OrthoDB" id="5397183at2759"/>
<gene>
    <name evidence="2" type="ORF">TARUN_2737</name>
</gene>
<dbReference type="Proteomes" id="UP000266272">
    <property type="component" value="Unassembled WGS sequence"/>
</dbReference>